<sequence>MYISPGTDGTGRDVYRAQGRLEPRQTARSCEIPRATQNHVPIIFCTVASNMDLFSTLLAAKSVNFSQQETLNHFEIKSADRGADKGEYIET</sequence>
<name>A0A0D2EZ55_9EURO</name>
<dbReference type="EMBL" id="KN847317">
    <property type="protein sequence ID" value="KIW60988.1"/>
    <property type="molecule type" value="Genomic_DNA"/>
</dbReference>
<evidence type="ECO:0000313" key="2">
    <source>
        <dbReference type="EMBL" id="KIW60988.1"/>
    </source>
</evidence>
<feature type="region of interest" description="Disordered" evidence="1">
    <location>
        <begin position="1"/>
        <end position="24"/>
    </location>
</feature>
<dbReference type="HOGENOM" id="CLU_2427057_0_0_1"/>
<evidence type="ECO:0000313" key="3">
    <source>
        <dbReference type="Proteomes" id="UP000054342"/>
    </source>
</evidence>
<organism evidence="2 3">
    <name type="scientific">Exophiala xenobiotica</name>
    <dbReference type="NCBI Taxonomy" id="348802"/>
    <lineage>
        <taxon>Eukaryota</taxon>
        <taxon>Fungi</taxon>
        <taxon>Dikarya</taxon>
        <taxon>Ascomycota</taxon>
        <taxon>Pezizomycotina</taxon>
        <taxon>Eurotiomycetes</taxon>
        <taxon>Chaetothyriomycetidae</taxon>
        <taxon>Chaetothyriales</taxon>
        <taxon>Herpotrichiellaceae</taxon>
        <taxon>Exophiala</taxon>
    </lineage>
</organism>
<dbReference type="AlphaFoldDB" id="A0A0D2EZ55"/>
<accession>A0A0D2EZ55</accession>
<evidence type="ECO:0000256" key="1">
    <source>
        <dbReference type="SAM" id="MobiDB-lite"/>
    </source>
</evidence>
<protein>
    <submittedName>
        <fullName evidence="2">Uncharacterized protein</fullName>
    </submittedName>
</protein>
<dbReference type="RefSeq" id="XP_013321572.1">
    <property type="nucleotide sequence ID" value="XM_013466118.1"/>
</dbReference>
<dbReference type="Proteomes" id="UP000054342">
    <property type="component" value="Unassembled WGS sequence"/>
</dbReference>
<dbReference type="GeneID" id="25323068"/>
<proteinExistence type="predicted"/>
<reference evidence="2 3" key="1">
    <citation type="submission" date="2015-01" db="EMBL/GenBank/DDBJ databases">
        <title>The Genome Sequence of Exophiala xenobiotica CBS118157.</title>
        <authorList>
            <consortium name="The Broad Institute Genomics Platform"/>
            <person name="Cuomo C."/>
            <person name="de Hoog S."/>
            <person name="Gorbushina A."/>
            <person name="Stielow B."/>
            <person name="Teixiera M."/>
            <person name="Abouelleil A."/>
            <person name="Chapman S.B."/>
            <person name="Priest M."/>
            <person name="Young S.K."/>
            <person name="Wortman J."/>
            <person name="Nusbaum C."/>
            <person name="Birren B."/>
        </authorList>
    </citation>
    <scope>NUCLEOTIDE SEQUENCE [LARGE SCALE GENOMIC DNA]</scope>
    <source>
        <strain evidence="2 3">CBS 118157</strain>
    </source>
</reference>
<keyword evidence="3" id="KW-1185">Reference proteome</keyword>
<gene>
    <name evidence="2" type="ORF">PV05_01160</name>
</gene>
<feature type="compositionally biased region" description="Basic and acidic residues" evidence="1">
    <location>
        <begin position="10"/>
        <end position="24"/>
    </location>
</feature>